<dbReference type="EMBL" id="DPMF01000063">
    <property type="protein sequence ID" value="HCV79977.1"/>
    <property type="molecule type" value="Genomic_DNA"/>
</dbReference>
<sequence length="20" mass="2269">QNKALVDEVSATIILQSYLY</sequence>
<dbReference type="Proteomes" id="UP000264330">
    <property type="component" value="Unassembled WGS sequence"/>
</dbReference>
<accession>A0A3D5IW16</accession>
<comment type="caution">
    <text evidence="1">The sequence shown here is derived from an EMBL/GenBank/DDBJ whole genome shotgun (WGS) entry which is preliminary data.</text>
</comment>
<protein>
    <submittedName>
        <fullName evidence="1">Holliday junction resolvase RuvX</fullName>
    </submittedName>
</protein>
<evidence type="ECO:0000313" key="2">
    <source>
        <dbReference type="Proteomes" id="UP000264330"/>
    </source>
</evidence>
<reference evidence="1 2" key="1">
    <citation type="journal article" date="2018" name="Nat. Biotechnol.">
        <title>A standardized bacterial taxonomy based on genome phylogeny substantially revises the tree of life.</title>
        <authorList>
            <person name="Parks D.H."/>
            <person name="Chuvochina M."/>
            <person name="Waite D.W."/>
            <person name="Rinke C."/>
            <person name="Skarshewski A."/>
            <person name="Chaumeil P.A."/>
            <person name="Hugenholtz P."/>
        </authorList>
    </citation>
    <scope>NUCLEOTIDE SEQUENCE [LARGE SCALE GENOMIC DNA]</scope>
    <source>
        <strain evidence="1">UBA9359</strain>
    </source>
</reference>
<gene>
    <name evidence="1" type="ORF">DGQ38_02900</name>
</gene>
<proteinExistence type="predicted"/>
<feature type="non-terminal residue" evidence="1">
    <location>
        <position position="1"/>
    </location>
</feature>
<name>A0A3D5IW16_9FLAO</name>
<organism evidence="1 2">
    <name type="scientific">Zunongwangia profunda</name>
    <dbReference type="NCBI Taxonomy" id="398743"/>
    <lineage>
        <taxon>Bacteria</taxon>
        <taxon>Pseudomonadati</taxon>
        <taxon>Bacteroidota</taxon>
        <taxon>Flavobacteriia</taxon>
        <taxon>Flavobacteriales</taxon>
        <taxon>Flavobacteriaceae</taxon>
        <taxon>Zunongwangia</taxon>
    </lineage>
</organism>
<evidence type="ECO:0000313" key="1">
    <source>
        <dbReference type="EMBL" id="HCV79977.1"/>
    </source>
</evidence>
<dbReference type="AlphaFoldDB" id="A0A3D5IW16"/>